<evidence type="ECO:0000256" key="1">
    <source>
        <dbReference type="ARBA" id="ARBA00007172"/>
    </source>
</evidence>
<comment type="subunit">
    <text evidence="7">G proteins are composed of 3 units; alpha, beta and gamma. The alpha chain contains the guanine nucleotide binding site.</text>
</comment>
<evidence type="ECO:0000256" key="3">
    <source>
        <dbReference type="ARBA" id="ARBA00022741"/>
    </source>
</evidence>
<dbReference type="GO" id="GO:0007186">
    <property type="term" value="P:G protein-coupled receptor signaling pathway"/>
    <property type="evidence" value="ECO:0007669"/>
    <property type="project" value="InterPro"/>
</dbReference>
<reference evidence="8 9" key="1">
    <citation type="submission" date="2018-10" db="EMBL/GenBank/DDBJ databases">
        <title>Improved assembly of the deer mouse Peromyscus maniculatus genome.</title>
        <authorList>
            <person name="Lassance J.-M."/>
            <person name="Hoekstra H.E."/>
        </authorList>
    </citation>
    <scope>NUCLEOTIDE SEQUENCE [LARGE SCALE GENOMIC DNA]</scope>
</reference>
<name>A0A8C9CRA9_PERMB</name>
<keyword evidence="7" id="KW-0472">Membrane</keyword>
<reference evidence="8" key="3">
    <citation type="submission" date="2025-09" db="UniProtKB">
        <authorList>
            <consortium name="Ensembl"/>
        </authorList>
    </citation>
    <scope>IDENTIFICATION</scope>
</reference>
<protein>
    <recommendedName>
        <fullName evidence="7">Guanine nucleotide-binding protein G(s) subunit alpha</fullName>
    </recommendedName>
    <alternativeName>
        <fullName evidence="7">Adenylate cyclase-stimulating G alpha protein</fullName>
    </alternativeName>
</protein>
<keyword evidence="3 7" id="KW-0547">Nucleotide-binding</keyword>
<evidence type="ECO:0000256" key="6">
    <source>
        <dbReference type="ARBA" id="ARBA00023224"/>
    </source>
</evidence>
<dbReference type="Proteomes" id="UP000694547">
    <property type="component" value="Chromosome 11"/>
</dbReference>
<dbReference type="InterPro" id="IPR027417">
    <property type="entry name" value="P-loop_NTPase"/>
</dbReference>
<keyword evidence="7" id="KW-1003">Cell membrane</keyword>
<reference evidence="8" key="2">
    <citation type="submission" date="2025-08" db="UniProtKB">
        <authorList>
            <consortium name="Ensembl"/>
        </authorList>
    </citation>
    <scope>IDENTIFICATION</scope>
</reference>
<comment type="subcellular location">
    <subcellularLocation>
        <location evidence="7">Cell membrane</location>
    </subcellularLocation>
</comment>
<keyword evidence="4 7" id="KW-0460">Magnesium</keyword>
<dbReference type="Gene3D" id="3.40.50.300">
    <property type="entry name" value="P-loop containing nucleotide triphosphate hydrolases"/>
    <property type="match status" value="1"/>
</dbReference>
<dbReference type="AlphaFoldDB" id="A0A8C9CRA9"/>
<dbReference type="GO" id="GO:0005834">
    <property type="term" value="C:heterotrimeric G-protein complex"/>
    <property type="evidence" value="ECO:0007669"/>
    <property type="project" value="UniProtKB-UniRule"/>
</dbReference>
<dbReference type="GO" id="GO:0003924">
    <property type="term" value="F:GTPase activity"/>
    <property type="evidence" value="ECO:0007669"/>
    <property type="project" value="UniProtKB-UniRule"/>
</dbReference>
<keyword evidence="9" id="KW-1185">Reference proteome</keyword>
<organism evidence="8 9">
    <name type="scientific">Peromyscus maniculatus bairdii</name>
    <name type="common">Prairie deer mouse</name>
    <dbReference type="NCBI Taxonomy" id="230844"/>
    <lineage>
        <taxon>Eukaryota</taxon>
        <taxon>Metazoa</taxon>
        <taxon>Chordata</taxon>
        <taxon>Craniata</taxon>
        <taxon>Vertebrata</taxon>
        <taxon>Euteleostomi</taxon>
        <taxon>Mammalia</taxon>
        <taxon>Eutheria</taxon>
        <taxon>Euarchontoglires</taxon>
        <taxon>Glires</taxon>
        <taxon>Rodentia</taxon>
        <taxon>Myomorpha</taxon>
        <taxon>Muroidea</taxon>
        <taxon>Cricetidae</taxon>
        <taxon>Neotominae</taxon>
        <taxon>Peromyscus</taxon>
    </lineage>
</organism>
<comment type="similarity">
    <text evidence="1 7">Belongs to the G-alpha family. G(s) subfamily.</text>
</comment>
<evidence type="ECO:0000313" key="8">
    <source>
        <dbReference type="Ensembl" id="ENSPEMP00000035679.1"/>
    </source>
</evidence>
<evidence type="ECO:0000256" key="4">
    <source>
        <dbReference type="ARBA" id="ARBA00022842"/>
    </source>
</evidence>
<proteinExistence type="inferred from homology"/>
<dbReference type="GO" id="GO:0031683">
    <property type="term" value="F:G-protein beta/gamma-subunit complex binding"/>
    <property type="evidence" value="ECO:0007669"/>
    <property type="project" value="UniProtKB-UniRule"/>
</dbReference>
<dbReference type="InterPro" id="IPR000367">
    <property type="entry name" value="Gprotein_alpha_S"/>
</dbReference>
<keyword evidence="5 7" id="KW-0342">GTP-binding</keyword>
<keyword evidence="6 7" id="KW-0807">Transducer</keyword>
<evidence type="ECO:0000313" key="9">
    <source>
        <dbReference type="Proteomes" id="UP000694547"/>
    </source>
</evidence>
<dbReference type="FunFam" id="3.40.50.300:FF:006178">
    <property type="entry name" value="Guanine nucleotide-binding protein G(s) subunit alpha isoforms short"/>
    <property type="match status" value="1"/>
</dbReference>
<dbReference type="Ensembl" id="ENSPEMT00000036140.1">
    <property type="protein sequence ID" value="ENSPEMP00000035679.1"/>
    <property type="gene ID" value="ENSPEMG00000031335.1"/>
</dbReference>
<evidence type="ECO:0000256" key="5">
    <source>
        <dbReference type="ARBA" id="ARBA00023134"/>
    </source>
</evidence>
<dbReference type="PRINTS" id="PR00443">
    <property type="entry name" value="GPROTEINAS"/>
</dbReference>
<comment type="function">
    <text evidence="7">Guanine nucleotide-binding proteins (G proteins) function as transducers in numerous signaling pathways controlled by G protein-coupled receptors (GPCRs).</text>
</comment>
<dbReference type="GO" id="GO:0005525">
    <property type="term" value="F:GTP binding"/>
    <property type="evidence" value="ECO:0007669"/>
    <property type="project" value="UniProtKB-UniRule"/>
</dbReference>
<dbReference type="GO" id="GO:0046872">
    <property type="term" value="F:metal ion binding"/>
    <property type="evidence" value="ECO:0007669"/>
    <property type="project" value="UniProtKB-UniRule"/>
</dbReference>
<dbReference type="GeneTree" id="ENSGT00940000155271"/>
<sequence length="89" mass="10349">MGFLTGKSKIEDYFEFALHTLLEDVTPQPGEDLRPPWVSSYFIRDEFLRISVASGDGHYYCDPYFTCALDTENIFSDCHDIIQFMHLCQ</sequence>
<accession>A0A8C9CRA9</accession>
<evidence type="ECO:0000256" key="2">
    <source>
        <dbReference type="ARBA" id="ARBA00022723"/>
    </source>
</evidence>
<keyword evidence="2 7" id="KW-0479">Metal-binding</keyword>
<evidence type="ECO:0000256" key="7">
    <source>
        <dbReference type="RuleBase" id="RU369121"/>
    </source>
</evidence>